<evidence type="ECO:0000313" key="1">
    <source>
        <dbReference type="EMBL" id="KAJ0183188.1"/>
    </source>
</evidence>
<proteinExistence type="predicted"/>
<comment type="caution">
    <text evidence="1">The sequence shown here is derived from an EMBL/GenBank/DDBJ whole genome shotgun (WGS) entry which is preliminary data.</text>
</comment>
<gene>
    <name evidence="1" type="ORF">K1T71_001164</name>
</gene>
<organism evidence="1 2">
    <name type="scientific">Dendrolimus kikuchii</name>
    <dbReference type="NCBI Taxonomy" id="765133"/>
    <lineage>
        <taxon>Eukaryota</taxon>
        <taxon>Metazoa</taxon>
        <taxon>Ecdysozoa</taxon>
        <taxon>Arthropoda</taxon>
        <taxon>Hexapoda</taxon>
        <taxon>Insecta</taxon>
        <taxon>Pterygota</taxon>
        <taxon>Neoptera</taxon>
        <taxon>Endopterygota</taxon>
        <taxon>Lepidoptera</taxon>
        <taxon>Glossata</taxon>
        <taxon>Ditrysia</taxon>
        <taxon>Bombycoidea</taxon>
        <taxon>Lasiocampidae</taxon>
        <taxon>Dendrolimus</taxon>
    </lineage>
</organism>
<evidence type="ECO:0000313" key="2">
    <source>
        <dbReference type="Proteomes" id="UP000824533"/>
    </source>
</evidence>
<accession>A0ACC1DGV8</accession>
<protein>
    <submittedName>
        <fullName evidence="1">Uncharacterized protein</fullName>
    </submittedName>
</protein>
<reference evidence="1 2" key="1">
    <citation type="journal article" date="2021" name="Front. Genet.">
        <title>Chromosome-Level Genome Assembly Reveals Significant Gene Expansion in the Toll and IMD Signaling Pathways of Dendrolimus kikuchii.</title>
        <authorList>
            <person name="Zhou J."/>
            <person name="Wu P."/>
            <person name="Xiong Z."/>
            <person name="Liu N."/>
            <person name="Zhao N."/>
            <person name="Ji M."/>
            <person name="Qiu Y."/>
            <person name="Yang B."/>
        </authorList>
    </citation>
    <scope>NUCLEOTIDE SEQUENCE [LARGE SCALE GENOMIC DNA]</scope>
    <source>
        <strain evidence="1">Ann1</strain>
    </source>
</reference>
<name>A0ACC1DGV8_9NEOP</name>
<sequence>MMTVFVFTVVFCILSQIIAGYRPNNGGSDSHHNKRDLLDLIRWWDHEMPDWAKSKEEIDKPYYLSFLHPFGPGTDFEDSGDEEEDYDYGPVRYRHINWKPDSLGNIPENGKNNRFQSSSRTETFEGTTDNVKWLQSSDFETISQANLNNKFSKFTQTTSVPNNLITRFTRQSADINLFGIQNPSTITTPLSSTINECINRCPVTSEYYPVCGTDNITYSNQGRLACARFCGVDVSLRRNTPCTTFGIDEHNNAPQPSRVNRPTTMDLVPNMNSQSCINKCPRQGETDPVCGSDGRTYNNPKHLLCAQLCGSDVKVQKLTACSNNNNVGVSSPSINFNTDGGLETNTQSNVQPNPLSNSGSSSANSATNNVNPGNNFGFSFNDNVKTTTISPYVRSCLTKCSNTAENKPVCGSNGVVYSNLNLLTCARICGVDVQQRPSSFCLPVTSTSTTESITTSTTTTLNSLECRKTCRLPPEVKPVCGTNGVTYQNIAYLECVKMCGTDVELQSNSSCQDEFTTTAILPVTAPEPNPETTTQASSVSGHNGSGTEIAPDILNSVFNTNYNATTTTESDIDYEFIRINEK</sequence>
<dbReference type="EMBL" id="CM034388">
    <property type="protein sequence ID" value="KAJ0183188.1"/>
    <property type="molecule type" value="Genomic_DNA"/>
</dbReference>
<keyword evidence="2" id="KW-1185">Reference proteome</keyword>
<dbReference type="Proteomes" id="UP000824533">
    <property type="component" value="Linkage Group LG02"/>
</dbReference>